<gene>
    <name evidence="2" type="ORF">KLDO_g2183</name>
</gene>
<sequence>MSFLFYGDPQNLRSRETHQFKTIEKSEHYKQLQSLPVIPSSSLLRQDHIFSNVSKEVSQISADVAVVYSKLQDEIDTEESQTKEINDKVSHSVKKLESSFAKLMKLRSKFDKNSDKQRRQFESKFSDVQKKIRMIRDSNDELLEYITKKGPQKIDQERFSRIAKLLEVKFPQIYGNDDDATKSGSDDESSHGLLIEDPMETIESSYESVDGSRNGSNGSENDVGGNSAGSNDTKSYRHSILSAPLVLSSMRVASQPSIATTLEHICITEPFSRPRDVNEAESP</sequence>
<evidence type="ECO:0000313" key="2">
    <source>
        <dbReference type="EMBL" id="CDO93895.1"/>
    </source>
</evidence>
<proteinExistence type="predicted"/>
<reference evidence="2 3" key="1">
    <citation type="submission" date="2014-03" db="EMBL/GenBank/DDBJ databases">
        <title>The genome of Kluyveromyces dobzhanskii.</title>
        <authorList>
            <person name="Nystedt B."/>
            <person name="Astrom S."/>
        </authorList>
    </citation>
    <scope>NUCLEOTIDE SEQUENCE [LARGE SCALE GENOMIC DNA]</scope>
    <source>
        <strain evidence="2 3">CBS 2104</strain>
    </source>
</reference>
<dbReference type="AlphaFoldDB" id="A0A0A8L6L4"/>
<dbReference type="EMBL" id="CCBQ010000027">
    <property type="protein sequence ID" value="CDO93895.1"/>
    <property type="molecule type" value="Genomic_DNA"/>
</dbReference>
<name>A0A0A8L6L4_9SACH</name>
<feature type="region of interest" description="Disordered" evidence="1">
    <location>
        <begin position="176"/>
        <end position="235"/>
    </location>
</feature>
<feature type="compositionally biased region" description="Polar residues" evidence="1">
    <location>
        <begin position="202"/>
        <end position="220"/>
    </location>
</feature>
<accession>A0A0A8L6L4</accession>
<organism evidence="2 3">
    <name type="scientific">Kluyveromyces dobzhanskii CBS 2104</name>
    <dbReference type="NCBI Taxonomy" id="1427455"/>
    <lineage>
        <taxon>Eukaryota</taxon>
        <taxon>Fungi</taxon>
        <taxon>Dikarya</taxon>
        <taxon>Ascomycota</taxon>
        <taxon>Saccharomycotina</taxon>
        <taxon>Saccharomycetes</taxon>
        <taxon>Saccharomycetales</taxon>
        <taxon>Saccharomycetaceae</taxon>
        <taxon>Kluyveromyces</taxon>
    </lineage>
</organism>
<evidence type="ECO:0000313" key="3">
    <source>
        <dbReference type="Proteomes" id="UP000031516"/>
    </source>
</evidence>
<dbReference type="OrthoDB" id="4069113at2759"/>
<feature type="compositionally biased region" description="Basic and acidic residues" evidence="1">
    <location>
        <begin position="179"/>
        <end position="190"/>
    </location>
</feature>
<dbReference type="Proteomes" id="UP000031516">
    <property type="component" value="Unassembled WGS sequence"/>
</dbReference>
<evidence type="ECO:0000256" key="1">
    <source>
        <dbReference type="SAM" id="MobiDB-lite"/>
    </source>
</evidence>
<keyword evidence="3" id="KW-1185">Reference proteome</keyword>
<protein>
    <submittedName>
        <fullName evidence="2">WGS project CCBQ000000000 data, contig 00102</fullName>
    </submittedName>
</protein>
<comment type="caution">
    <text evidence="2">The sequence shown here is derived from an EMBL/GenBank/DDBJ whole genome shotgun (WGS) entry which is preliminary data.</text>
</comment>